<dbReference type="InterPro" id="IPR011009">
    <property type="entry name" value="Kinase-like_dom_sf"/>
</dbReference>
<proteinExistence type="evidence at transcript level"/>
<name>U5EPR7_9DIPT</name>
<keyword evidence="6" id="KW-0175">Coiled coil</keyword>
<dbReference type="InterPro" id="IPR000719">
    <property type="entry name" value="Prot_kinase_dom"/>
</dbReference>
<keyword evidence="8" id="KW-0648">Protein biosynthesis</keyword>
<dbReference type="GO" id="GO:0005634">
    <property type="term" value="C:nucleus"/>
    <property type="evidence" value="ECO:0007669"/>
    <property type="project" value="TreeGrafter"/>
</dbReference>
<evidence type="ECO:0000313" key="8">
    <source>
        <dbReference type="EMBL" id="JAB55295.1"/>
    </source>
</evidence>
<accession>U5EPR7</accession>
<dbReference type="EMBL" id="GANO01004576">
    <property type="protein sequence ID" value="JAB55295.1"/>
    <property type="molecule type" value="mRNA"/>
</dbReference>
<keyword evidence="3 8" id="KW-0418">Kinase</keyword>
<dbReference type="PANTHER" id="PTHR11042:SF187">
    <property type="entry name" value="EUKARYOTIC TRANSLATION INITIATION FACTOR 2-ALPHA KINASE 2"/>
    <property type="match status" value="1"/>
</dbReference>
<dbReference type="GO" id="GO:0005524">
    <property type="term" value="F:ATP binding"/>
    <property type="evidence" value="ECO:0007669"/>
    <property type="project" value="UniProtKB-KW"/>
</dbReference>
<keyword evidence="2" id="KW-0547">Nucleotide-binding</keyword>
<dbReference type="Gene3D" id="1.10.510.10">
    <property type="entry name" value="Transferase(Phosphotransferase) domain 1"/>
    <property type="match status" value="1"/>
</dbReference>
<feature type="domain" description="Protein kinase" evidence="7">
    <location>
        <begin position="1"/>
        <end position="243"/>
    </location>
</feature>
<protein>
    <submittedName>
        <fullName evidence="8">Putative eukaryotic translation initiation factor 2-alpha kinase 1</fullName>
    </submittedName>
</protein>
<evidence type="ECO:0000256" key="2">
    <source>
        <dbReference type="ARBA" id="ARBA00022741"/>
    </source>
</evidence>
<keyword evidence="4" id="KW-0067">ATP-binding</keyword>
<evidence type="ECO:0000256" key="5">
    <source>
        <dbReference type="ARBA" id="ARBA00037982"/>
    </source>
</evidence>
<reference evidence="8" key="1">
    <citation type="journal article" date="2014" name="Insect Biochem. Mol. Biol.">
        <title>An insight into the sialome of the frog biting fly, Corethrella appendiculata.</title>
        <authorList>
            <person name="Ribeiro J.M.C."/>
            <person name="Chagas A.C."/>
            <person name="Pham V.M."/>
            <person name="Lounibos L.P."/>
            <person name="Calvo E."/>
        </authorList>
    </citation>
    <scope>NUCLEOTIDE SEQUENCE</scope>
    <source>
        <tissue evidence="8">Salivary glands</tissue>
    </source>
</reference>
<evidence type="ECO:0000256" key="3">
    <source>
        <dbReference type="ARBA" id="ARBA00022777"/>
    </source>
</evidence>
<keyword evidence="8" id="KW-0396">Initiation factor</keyword>
<dbReference type="InterPro" id="IPR050339">
    <property type="entry name" value="CC_SR_Kinase"/>
</dbReference>
<evidence type="ECO:0000256" key="6">
    <source>
        <dbReference type="SAM" id="Coils"/>
    </source>
</evidence>
<dbReference type="InterPro" id="IPR008271">
    <property type="entry name" value="Ser/Thr_kinase_AS"/>
</dbReference>
<feature type="coiled-coil region" evidence="6">
    <location>
        <begin position="305"/>
        <end position="342"/>
    </location>
</feature>
<dbReference type="PROSITE" id="PS00108">
    <property type="entry name" value="PROTEIN_KINASE_ST"/>
    <property type="match status" value="1"/>
</dbReference>
<dbReference type="PANTHER" id="PTHR11042">
    <property type="entry name" value="EUKARYOTIC TRANSLATION INITIATION FACTOR 2-ALPHA KINASE EIF2-ALPHA KINASE -RELATED"/>
    <property type="match status" value="1"/>
</dbReference>
<evidence type="ECO:0000259" key="7">
    <source>
        <dbReference type="PROSITE" id="PS50011"/>
    </source>
</evidence>
<dbReference type="GO" id="GO:0004694">
    <property type="term" value="F:eukaryotic translation initiation factor 2alpha kinase activity"/>
    <property type="evidence" value="ECO:0007669"/>
    <property type="project" value="TreeGrafter"/>
</dbReference>
<keyword evidence="1" id="KW-0808">Transferase</keyword>
<dbReference type="Pfam" id="PF00069">
    <property type="entry name" value="Pkinase"/>
    <property type="match status" value="1"/>
</dbReference>
<dbReference type="SUPFAM" id="SSF56112">
    <property type="entry name" value="Protein kinase-like (PK-like)"/>
    <property type="match status" value="1"/>
</dbReference>
<dbReference type="AlphaFoldDB" id="U5EPR7"/>
<dbReference type="PROSITE" id="PS50011">
    <property type="entry name" value="PROTEIN_KINASE_DOM"/>
    <property type="match status" value="1"/>
</dbReference>
<dbReference type="SMART" id="SM00220">
    <property type="entry name" value="S_TKc"/>
    <property type="match status" value="1"/>
</dbReference>
<evidence type="ECO:0000256" key="4">
    <source>
        <dbReference type="ARBA" id="ARBA00022840"/>
    </source>
</evidence>
<organism evidence="8">
    <name type="scientific">Corethrella appendiculata</name>
    <dbReference type="NCBI Taxonomy" id="1370023"/>
    <lineage>
        <taxon>Eukaryota</taxon>
        <taxon>Metazoa</taxon>
        <taxon>Ecdysozoa</taxon>
        <taxon>Arthropoda</taxon>
        <taxon>Hexapoda</taxon>
        <taxon>Insecta</taxon>
        <taxon>Pterygota</taxon>
        <taxon>Neoptera</taxon>
        <taxon>Endopterygota</taxon>
        <taxon>Diptera</taxon>
        <taxon>Nematocera</taxon>
        <taxon>Culicoidea</taxon>
        <taxon>Chaoboridae</taxon>
        <taxon>Corethrella</taxon>
    </lineage>
</organism>
<dbReference type="GO" id="GO:0003743">
    <property type="term" value="F:translation initiation factor activity"/>
    <property type="evidence" value="ECO:0007669"/>
    <property type="project" value="UniProtKB-KW"/>
</dbReference>
<dbReference type="GO" id="GO:0005737">
    <property type="term" value="C:cytoplasm"/>
    <property type="evidence" value="ECO:0007669"/>
    <property type="project" value="TreeGrafter"/>
</dbReference>
<evidence type="ECO:0000256" key="1">
    <source>
        <dbReference type="ARBA" id="ARBA00022679"/>
    </source>
</evidence>
<sequence>MTLCHLTLREWLDERNKYEDFDDFYTNFFKDSTNRFNNVIPKNTFCAQSNYLSTMKASSNSINNAADDVEIDCFDDENQHQIEHLEIVTDILLQLLNGLNYIHSRSIVHHDIKPSNIFVSLDHNNRINVQLGDFGLSCPTHTGVGFGTPMYAAPEQLDGKCSPKSDIYSLGIILLELLTSFSTDMERAEMIKNVRRGKLPHNLNAEFANLLKFMLHTRPQKRPDTQTLIQTVNCMKLSRDKIIQDLKRRLSDQSIEIETLRGRLSSENSTTDTITTTEIFEDETQQLRLEIQQKHEQILNKDVEIETLRTQIKSFEIRNHEMKSKDEEIVRLKKLLDIYQNRDCES</sequence>
<comment type="similarity">
    <text evidence="5">Belongs to the protein kinase superfamily. Ser/Thr protein kinase family. GCN2 subfamily.</text>
</comment>